<dbReference type="Pfam" id="PF02082">
    <property type="entry name" value="Rrf2"/>
    <property type="match status" value="1"/>
</dbReference>
<dbReference type="Proteomes" id="UP000095544">
    <property type="component" value="Unassembled WGS sequence"/>
</dbReference>
<dbReference type="GO" id="GO:0005829">
    <property type="term" value="C:cytosol"/>
    <property type="evidence" value="ECO:0007669"/>
    <property type="project" value="TreeGrafter"/>
</dbReference>
<reference evidence="1 2" key="1">
    <citation type="submission" date="2015-09" db="EMBL/GenBank/DDBJ databases">
        <authorList>
            <consortium name="Pathogen Informatics"/>
        </authorList>
    </citation>
    <scope>NUCLEOTIDE SEQUENCE [LARGE SCALE GENOMIC DNA]</scope>
    <source>
        <strain evidence="1 2">2789STDY5834876</strain>
    </source>
</reference>
<dbReference type="Gene3D" id="1.10.10.10">
    <property type="entry name" value="Winged helix-like DNA-binding domain superfamily/Winged helix DNA-binding domain"/>
    <property type="match status" value="1"/>
</dbReference>
<dbReference type="InterPro" id="IPR000944">
    <property type="entry name" value="Tscrpt_reg_Rrf2"/>
</dbReference>
<organism evidence="1 2">
    <name type="scientific">Faecalicatena contorta</name>
    <dbReference type="NCBI Taxonomy" id="39482"/>
    <lineage>
        <taxon>Bacteria</taxon>
        <taxon>Bacillati</taxon>
        <taxon>Bacillota</taxon>
        <taxon>Clostridia</taxon>
        <taxon>Lachnospirales</taxon>
        <taxon>Lachnospiraceae</taxon>
        <taxon>Faecalicatena</taxon>
    </lineage>
</organism>
<evidence type="ECO:0000313" key="2">
    <source>
        <dbReference type="Proteomes" id="UP000095544"/>
    </source>
</evidence>
<protein>
    <submittedName>
        <fullName evidence="1">Rrf2 family protein</fullName>
    </submittedName>
</protein>
<dbReference type="EMBL" id="CYZU01000021">
    <property type="protein sequence ID" value="CUO50352.1"/>
    <property type="molecule type" value="Genomic_DNA"/>
</dbReference>
<dbReference type="AlphaFoldDB" id="A0A174FJC3"/>
<dbReference type="STRING" id="39482.ERS852491_02403"/>
<gene>
    <name evidence="1" type="ORF">ERS852491_02403</name>
</gene>
<dbReference type="PANTHER" id="PTHR33221:SF15">
    <property type="entry name" value="HTH-TYPE TRANSCRIPTIONAL REGULATOR YWGB-RELATED"/>
    <property type="match status" value="1"/>
</dbReference>
<dbReference type="GO" id="GO:0003700">
    <property type="term" value="F:DNA-binding transcription factor activity"/>
    <property type="evidence" value="ECO:0007669"/>
    <property type="project" value="TreeGrafter"/>
</dbReference>
<dbReference type="SUPFAM" id="SSF46785">
    <property type="entry name" value="Winged helix' DNA-binding domain"/>
    <property type="match status" value="1"/>
</dbReference>
<proteinExistence type="predicted"/>
<dbReference type="PANTHER" id="PTHR33221">
    <property type="entry name" value="WINGED HELIX-TURN-HELIX TRANSCRIPTIONAL REGULATOR, RRF2 FAMILY"/>
    <property type="match status" value="1"/>
</dbReference>
<dbReference type="PROSITE" id="PS01332">
    <property type="entry name" value="HTH_RRF2_1"/>
    <property type="match status" value="1"/>
</dbReference>
<dbReference type="OrthoDB" id="3242805at2"/>
<dbReference type="PROSITE" id="PS51197">
    <property type="entry name" value="HTH_RRF2_2"/>
    <property type="match status" value="1"/>
</dbReference>
<name>A0A174FJC3_9FIRM</name>
<sequence>MTSEFSIAVHALVFLNHKGTVYSSEGLAENICTNAARIRKIMVKLKKAGLVETKEGIDGGYLFVKNSEETDLCTIADALEFSFVTSGWKSGSSEMKCLIASGMAGVMEDVYKDLDQQCRRRLRQITIADLDKQIFKT</sequence>
<dbReference type="InterPro" id="IPR030489">
    <property type="entry name" value="TR_Rrf2-type_CS"/>
</dbReference>
<dbReference type="RefSeq" id="WP_050640153.1">
    <property type="nucleotide sequence ID" value="NZ_CABKUE010000008.1"/>
</dbReference>
<dbReference type="InterPro" id="IPR036390">
    <property type="entry name" value="WH_DNA-bd_sf"/>
</dbReference>
<dbReference type="InterPro" id="IPR036388">
    <property type="entry name" value="WH-like_DNA-bd_sf"/>
</dbReference>
<evidence type="ECO:0000313" key="1">
    <source>
        <dbReference type="EMBL" id="CUO50352.1"/>
    </source>
</evidence>
<accession>A0A174FJC3</accession>